<dbReference type="Proteomes" id="UP000231962">
    <property type="component" value="Unassembled WGS sequence"/>
</dbReference>
<dbReference type="Gene3D" id="1.10.287.130">
    <property type="match status" value="1"/>
</dbReference>
<dbReference type="InterPro" id="IPR003594">
    <property type="entry name" value="HATPase_dom"/>
</dbReference>
<dbReference type="InterPro" id="IPR029016">
    <property type="entry name" value="GAF-like_dom_sf"/>
</dbReference>
<feature type="domain" description="Histidine kinase" evidence="10">
    <location>
        <begin position="439"/>
        <end position="661"/>
    </location>
</feature>
<evidence type="ECO:0000313" key="16">
    <source>
        <dbReference type="Proteomes" id="UP000231962"/>
    </source>
</evidence>
<evidence type="ECO:0000256" key="1">
    <source>
        <dbReference type="ARBA" id="ARBA00000085"/>
    </source>
</evidence>
<dbReference type="SUPFAM" id="SSF47384">
    <property type="entry name" value="Homodimeric domain of signal transducing histidine kinase"/>
    <property type="match status" value="1"/>
</dbReference>
<dbReference type="Gene3D" id="3.30.450.20">
    <property type="entry name" value="PAS domain"/>
    <property type="match status" value="1"/>
</dbReference>
<protein>
    <recommendedName>
        <fullName evidence="2">histidine kinase</fullName>
        <ecNumber evidence="2">2.7.13.3</ecNumber>
    </recommendedName>
</protein>
<dbReference type="InterPro" id="IPR003661">
    <property type="entry name" value="HisK_dim/P_dom"/>
</dbReference>
<evidence type="ECO:0000256" key="8">
    <source>
        <dbReference type="ARBA" id="ARBA00023012"/>
    </source>
</evidence>
<dbReference type="CDD" id="cd00130">
    <property type="entry name" value="PAS"/>
    <property type="match status" value="1"/>
</dbReference>
<dbReference type="InterPro" id="IPR013655">
    <property type="entry name" value="PAS_fold_3"/>
</dbReference>
<dbReference type="InterPro" id="IPR001610">
    <property type="entry name" value="PAC"/>
</dbReference>
<evidence type="ECO:0000313" key="14">
    <source>
        <dbReference type="EMBL" id="PJZ68147.1"/>
    </source>
</evidence>
<comment type="caution">
    <text evidence="9">Lacks conserved residue(s) required for the propagation of feature annotation.</text>
</comment>
<dbReference type="Gene3D" id="3.30.450.40">
    <property type="match status" value="1"/>
</dbReference>
<dbReference type="InterPro" id="IPR003018">
    <property type="entry name" value="GAF"/>
</dbReference>
<dbReference type="PROSITE" id="PS50110">
    <property type="entry name" value="RESPONSE_REGULATORY"/>
    <property type="match status" value="1"/>
</dbReference>
<dbReference type="SMART" id="SM00065">
    <property type="entry name" value="GAF"/>
    <property type="match status" value="1"/>
</dbReference>
<dbReference type="PANTHER" id="PTHR43065:SF46">
    <property type="entry name" value="C4-DICARBOXYLATE TRANSPORT SENSOR PROTEIN DCTB"/>
    <property type="match status" value="1"/>
</dbReference>
<keyword evidence="16" id="KW-1185">Reference proteome</keyword>
<dbReference type="InterPro" id="IPR004358">
    <property type="entry name" value="Sig_transdc_His_kin-like_C"/>
</dbReference>
<proteinExistence type="predicted"/>
<sequence length="799" mass="89933">MIDSRLIKILFIEDDESEYNLIRSLFEGIGSVSANLIRIKSEDVNLSVLDKYEFDLILIDRRPESANIEDFLQDYQGEKPRIHIFTPDKNEAHIKKSERNRSEYLIKENLTSSLLEKSILHFMDRNGAEQGTEASDRMQKIIQFNLEIATNEFGFDELIDYIAQNIPKIINCDGVVIEIPEGDAFVSVAVAGNAIPLLGTHVSISNSLSGRAMLTKSTVYSPDTEKDPVGNLALCRQIDARSILISPLLYDRKCAGILNIISRKPFAFDESTLKTVELLSSMVGAVLFRRKMEEDLLKSRKLLEKAMKVAKLGSWQLSAKTGAMTWSEEVYEIFGISKDQFANTLSSFLDHVHPDDQEFVMTNLEKSYEEGLFAPFESRIVRADGSTKFVVITGEVAKDKSGNSLELVGTIQDITERKETEERLIQSNKMEAVGQLAGGMAHDFNNLLNVILANLDLLEMKLKDSPDTLKRVHSAQEAVQRGVEVNRRLLSFSRKQALNPQSFELNSLLKEFVPILNRIETASIHIEYDLEEIPLICEIERSGLENALLNLCLNSRDSITNQGKILISTRYLPNSNRSSQYRGLSLGDYCAITIYDNGHGMDDYTKARMFEPFFTTKGSVKGTGMGLPMVYGFVKQSKGIIQVQTQQGAGTSVTLFLPITSEGKSHLPDLKGEYDKFRILVLEADDIGTSVLSYYLEHLVHDIVFVTDESHAVKIVQEDKEISIVILESNAAKLSDINVASELSKRFPNKRIVLTYDWNVDEEAVRKNLEPGVLTLRKPYSWKKMQEILMTHLPLKTAD</sequence>
<dbReference type="SMART" id="SM00387">
    <property type="entry name" value="HATPase_c"/>
    <property type="match status" value="1"/>
</dbReference>
<keyword evidence="6" id="KW-0418">Kinase</keyword>
<evidence type="ECO:0000256" key="4">
    <source>
        <dbReference type="ARBA" id="ARBA00022679"/>
    </source>
</evidence>
<reference evidence="16 17" key="1">
    <citation type="submission" date="2017-07" db="EMBL/GenBank/DDBJ databases">
        <title>Leptospira spp. isolated from tropical soils.</title>
        <authorList>
            <person name="Thibeaux R."/>
            <person name="Iraola G."/>
            <person name="Ferres I."/>
            <person name="Bierque E."/>
            <person name="Girault D."/>
            <person name="Soupe-Gilbert M.-E."/>
            <person name="Picardeau M."/>
            <person name="Goarant C."/>
        </authorList>
    </citation>
    <scope>NUCLEOTIDE SEQUENCE [LARGE SCALE GENOMIC DNA]</scope>
    <source>
        <strain evidence="15 17">FH1-B-B1</strain>
        <strain evidence="14 16">FH1-B-C1</strain>
    </source>
</reference>
<evidence type="ECO:0000256" key="3">
    <source>
        <dbReference type="ARBA" id="ARBA00022553"/>
    </source>
</evidence>
<evidence type="ECO:0000313" key="15">
    <source>
        <dbReference type="EMBL" id="PJZ72565.1"/>
    </source>
</evidence>
<dbReference type="SUPFAM" id="SSF55874">
    <property type="entry name" value="ATPase domain of HSP90 chaperone/DNA topoisomerase II/histidine kinase"/>
    <property type="match status" value="1"/>
</dbReference>
<dbReference type="SMART" id="SM00388">
    <property type="entry name" value="HisKA"/>
    <property type="match status" value="1"/>
</dbReference>
<evidence type="ECO:0000313" key="17">
    <source>
        <dbReference type="Proteomes" id="UP000231990"/>
    </source>
</evidence>
<dbReference type="PROSITE" id="PS50113">
    <property type="entry name" value="PAC"/>
    <property type="match status" value="1"/>
</dbReference>
<evidence type="ECO:0000256" key="2">
    <source>
        <dbReference type="ARBA" id="ARBA00012438"/>
    </source>
</evidence>
<keyword evidence="8" id="KW-0902">Two-component regulatory system</keyword>
<dbReference type="PROSITE" id="PS50109">
    <property type="entry name" value="HIS_KIN"/>
    <property type="match status" value="1"/>
</dbReference>
<dbReference type="GO" id="GO:0000155">
    <property type="term" value="F:phosphorelay sensor kinase activity"/>
    <property type="evidence" value="ECO:0007669"/>
    <property type="project" value="InterPro"/>
</dbReference>
<dbReference type="Gene3D" id="3.30.565.10">
    <property type="entry name" value="Histidine kinase-like ATPase, C-terminal domain"/>
    <property type="match status" value="1"/>
</dbReference>
<evidence type="ECO:0000259" key="11">
    <source>
        <dbReference type="PROSITE" id="PS50110"/>
    </source>
</evidence>
<evidence type="ECO:0000259" key="10">
    <source>
        <dbReference type="PROSITE" id="PS50109"/>
    </source>
</evidence>
<dbReference type="Pfam" id="PF02518">
    <property type="entry name" value="HATPase_c"/>
    <property type="match status" value="1"/>
</dbReference>
<dbReference type="SMART" id="SM00086">
    <property type="entry name" value="PAC"/>
    <property type="match status" value="1"/>
</dbReference>
<dbReference type="InterPro" id="IPR000014">
    <property type="entry name" value="PAS"/>
</dbReference>
<dbReference type="SUPFAM" id="SSF52172">
    <property type="entry name" value="CheY-like"/>
    <property type="match status" value="1"/>
</dbReference>
<dbReference type="PANTHER" id="PTHR43065">
    <property type="entry name" value="SENSOR HISTIDINE KINASE"/>
    <property type="match status" value="1"/>
</dbReference>
<dbReference type="PROSITE" id="PS50112">
    <property type="entry name" value="PAS"/>
    <property type="match status" value="1"/>
</dbReference>
<dbReference type="SUPFAM" id="SSF55781">
    <property type="entry name" value="GAF domain-like"/>
    <property type="match status" value="1"/>
</dbReference>
<evidence type="ECO:0000259" key="12">
    <source>
        <dbReference type="PROSITE" id="PS50112"/>
    </source>
</evidence>
<keyword evidence="4" id="KW-0808">Transferase</keyword>
<dbReference type="Gene3D" id="2.10.70.100">
    <property type="match status" value="1"/>
</dbReference>
<feature type="domain" description="PAC" evidence="13">
    <location>
        <begin position="374"/>
        <end position="426"/>
    </location>
</feature>
<dbReference type="RefSeq" id="WP_100715451.1">
    <property type="nucleotide sequence ID" value="NZ_NPDY01000032.1"/>
</dbReference>
<accession>A0A2M9ZKH2</accession>
<comment type="catalytic activity">
    <reaction evidence="1">
        <text>ATP + protein L-histidine = ADP + protein N-phospho-L-histidine.</text>
        <dbReference type="EC" id="2.7.13.3"/>
    </reaction>
</comment>
<dbReference type="SUPFAM" id="SSF55785">
    <property type="entry name" value="PYP-like sensor domain (PAS domain)"/>
    <property type="match status" value="1"/>
</dbReference>
<dbReference type="InterPro" id="IPR011006">
    <property type="entry name" value="CheY-like_superfamily"/>
</dbReference>
<feature type="domain" description="PAS" evidence="12">
    <location>
        <begin position="299"/>
        <end position="371"/>
    </location>
</feature>
<gene>
    <name evidence="14" type="ORF">CH360_17775</name>
    <name evidence="15" type="ORF">CH373_14255</name>
</gene>
<dbReference type="OrthoDB" id="9815750at2"/>
<dbReference type="Pfam" id="PF13185">
    <property type="entry name" value="GAF_2"/>
    <property type="match status" value="1"/>
</dbReference>
<evidence type="ECO:0000256" key="5">
    <source>
        <dbReference type="ARBA" id="ARBA00022741"/>
    </source>
</evidence>
<keyword evidence="7" id="KW-0067">ATP-binding</keyword>
<evidence type="ECO:0000256" key="7">
    <source>
        <dbReference type="ARBA" id="ARBA00022840"/>
    </source>
</evidence>
<dbReference type="EMBL" id="NPDZ01000009">
    <property type="protein sequence ID" value="PJZ72565.1"/>
    <property type="molecule type" value="Genomic_DNA"/>
</dbReference>
<dbReference type="GO" id="GO:0005524">
    <property type="term" value="F:ATP binding"/>
    <property type="evidence" value="ECO:0007669"/>
    <property type="project" value="UniProtKB-KW"/>
</dbReference>
<dbReference type="Pfam" id="PF08447">
    <property type="entry name" value="PAS_3"/>
    <property type="match status" value="1"/>
</dbReference>
<evidence type="ECO:0000259" key="13">
    <source>
        <dbReference type="PROSITE" id="PS50113"/>
    </source>
</evidence>
<dbReference type="CDD" id="cd00082">
    <property type="entry name" value="HisKA"/>
    <property type="match status" value="1"/>
</dbReference>
<dbReference type="InterPro" id="IPR036097">
    <property type="entry name" value="HisK_dim/P_sf"/>
</dbReference>
<dbReference type="EMBL" id="NPDY01000032">
    <property type="protein sequence ID" value="PJZ68147.1"/>
    <property type="molecule type" value="Genomic_DNA"/>
</dbReference>
<evidence type="ECO:0000256" key="9">
    <source>
        <dbReference type="PROSITE-ProRule" id="PRU00169"/>
    </source>
</evidence>
<dbReference type="PRINTS" id="PR00344">
    <property type="entry name" value="BCTRLSENSOR"/>
</dbReference>
<keyword evidence="3" id="KW-0597">Phosphoprotein</keyword>
<dbReference type="InterPro" id="IPR035965">
    <property type="entry name" value="PAS-like_dom_sf"/>
</dbReference>
<organism evidence="15 17">
    <name type="scientific">Leptospira perolatii</name>
    <dbReference type="NCBI Taxonomy" id="2023191"/>
    <lineage>
        <taxon>Bacteria</taxon>
        <taxon>Pseudomonadati</taxon>
        <taxon>Spirochaetota</taxon>
        <taxon>Spirochaetia</taxon>
        <taxon>Leptospirales</taxon>
        <taxon>Leptospiraceae</taxon>
        <taxon>Leptospira</taxon>
    </lineage>
</organism>
<comment type="caution">
    <text evidence="15">The sequence shown here is derived from an EMBL/GenBank/DDBJ whole genome shotgun (WGS) entry which is preliminary data.</text>
</comment>
<evidence type="ECO:0000256" key="6">
    <source>
        <dbReference type="ARBA" id="ARBA00022777"/>
    </source>
</evidence>
<dbReference type="Proteomes" id="UP000231990">
    <property type="component" value="Unassembled WGS sequence"/>
</dbReference>
<dbReference type="Gene3D" id="3.40.50.2300">
    <property type="match status" value="1"/>
</dbReference>
<dbReference type="InterPro" id="IPR005467">
    <property type="entry name" value="His_kinase_dom"/>
</dbReference>
<dbReference type="NCBIfam" id="TIGR00229">
    <property type="entry name" value="sensory_box"/>
    <property type="match status" value="1"/>
</dbReference>
<feature type="domain" description="Response regulatory" evidence="11">
    <location>
        <begin position="678"/>
        <end position="793"/>
    </location>
</feature>
<dbReference type="InterPro" id="IPR000700">
    <property type="entry name" value="PAS-assoc_C"/>
</dbReference>
<dbReference type="InterPro" id="IPR001789">
    <property type="entry name" value="Sig_transdc_resp-reg_receiver"/>
</dbReference>
<name>A0A2M9ZKH2_9LEPT</name>
<dbReference type="InterPro" id="IPR036890">
    <property type="entry name" value="HATPase_C_sf"/>
</dbReference>
<keyword evidence="5" id="KW-0547">Nucleotide-binding</keyword>
<dbReference type="AlphaFoldDB" id="A0A2M9ZKH2"/>
<dbReference type="Pfam" id="PF00512">
    <property type="entry name" value="HisKA"/>
    <property type="match status" value="1"/>
</dbReference>
<dbReference type="EC" id="2.7.13.3" evidence="2"/>